<proteinExistence type="predicted"/>
<dbReference type="RefSeq" id="XP_004039702.1">
    <property type="nucleotide sequence ID" value="XM_004039654.1"/>
</dbReference>
<name>G0QK54_ICHMU</name>
<organism evidence="1 2">
    <name type="scientific">Ichthyophthirius multifiliis</name>
    <name type="common">White spot disease agent</name>
    <name type="synonym">Ich</name>
    <dbReference type="NCBI Taxonomy" id="5932"/>
    <lineage>
        <taxon>Eukaryota</taxon>
        <taxon>Sar</taxon>
        <taxon>Alveolata</taxon>
        <taxon>Ciliophora</taxon>
        <taxon>Intramacronucleata</taxon>
        <taxon>Oligohymenophorea</taxon>
        <taxon>Hymenostomatida</taxon>
        <taxon>Ophryoglenina</taxon>
        <taxon>Ichthyophthirius</taxon>
    </lineage>
</organism>
<evidence type="ECO:0000313" key="2">
    <source>
        <dbReference type="Proteomes" id="UP000008983"/>
    </source>
</evidence>
<accession>G0QK54</accession>
<protein>
    <submittedName>
        <fullName evidence="1">Uncharacterized protein</fullName>
    </submittedName>
</protein>
<dbReference type="Proteomes" id="UP000008983">
    <property type="component" value="Unassembled WGS sequence"/>
</dbReference>
<dbReference type="EMBL" id="GL983130">
    <property type="protein sequence ID" value="EGR34398.1"/>
    <property type="molecule type" value="Genomic_DNA"/>
</dbReference>
<keyword evidence="2" id="KW-1185">Reference proteome</keyword>
<reference evidence="1 2" key="1">
    <citation type="submission" date="2011-07" db="EMBL/GenBank/DDBJ databases">
        <authorList>
            <person name="Coyne R."/>
            <person name="Brami D."/>
            <person name="Johnson J."/>
            <person name="Hostetler J."/>
            <person name="Hannick L."/>
            <person name="Clark T."/>
            <person name="Cassidy-Hanley D."/>
            <person name="Inman J."/>
        </authorList>
    </citation>
    <scope>NUCLEOTIDE SEQUENCE [LARGE SCALE GENOMIC DNA]</scope>
    <source>
        <strain evidence="1 2">G5</strain>
    </source>
</reference>
<dbReference type="GeneID" id="14910589"/>
<sequence length="50" mass="5919">MTYVQPIYVDNIPNKYIKSDSYIIVRLDVFKVKPQLNTRPKIPPKENNNI</sequence>
<evidence type="ECO:0000313" key="1">
    <source>
        <dbReference type="EMBL" id="EGR34398.1"/>
    </source>
</evidence>
<dbReference type="AlphaFoldDB" id="G0QK54"/>
<dbReference type="InParanoid" id="G0QK54"/>
<gene>
    <name evidence="1" type="ORF">IMG5_013170</name>
</gene>